<feature type="transmembrane region" description="Helical" evidence="1">
    <location>
        <begin position="355"/>
        <end position="382"/>
    </location>
</feature>
<feature type="transmembrane region" description="Helical" evidence="1">
    <location>
        <begin position="403"/>
        <end position="429"/>
    </location>
</feature>
<feature type="transmembrane region" description="Helical" evidence="1">
    <location>
        <begin position="35"/>
        <end position="54"/>
    </location>
</feature>
<sequence length="545" mass="54939">MSIGTLPASRALGPAAESAPGRTVTWLAIRQIRRGGVIVTALAGGMTTLVAATYDEVMADPAAAGSLRALAGNPAIRTLFGTPVGLDTAGGFVVWRVGTVIAVLLAAWSILATTRITRGEEDSGRWDLLLAGRVPLRVTLIRHLTAVMAVPAATGAAITATLLSAGTAPAGALVHGAGIGLLGMFFVAVAALTAQIFPARSPATGAAVAVLGIGLLARMVGDGVTALGWLHWPSPFGLLALSGPYVHDSALPLLLLAAATVLVAAVALVAAGHRDVRGGLVPAAAGRRPRVRLLGSVEMFAVRRVLRPLNGWMIGIGAYYLLIGLTAVSVTDFLHDNPALAGEAASAGFDGLGSIAGFAATLFALLALPVGGFTAVRMSAFITAETNGSLTMLASRPVSRTRLIGAEIAATAAAAGVLVCGASLVTWAGVTMTGGRLAMDAALRGTWNVFPIVLLSLGAAVLAVGWAPRWAGLAGSLPATGGFLLLVIAESVGAPDVVRGISPFAHLAPVPLAAAEARASVAMLGMAVALTVVGVVGYRRRDWRG</sequence>
<evidence type="ECO:0000313" key="3">
    <source>
        <dbReference type="Proteomes" id="UP000578112"/>
    </source>
</evidence>
<feature type="transmembrane region" description="Helical" evidence="1">
    <location>
        <begin position="143"/>
        <end position="166"/>
    </location>
</feature>
<dbReference type="Proteomes" id="UP000578112">
    <property type="component" value="Unassembled WGS sequence"/>
</dbReference>
<name>A0A7W7I1G1_9ACTN</name>
<feature type="transmembrane region" description="Helical" evidence="1">
    <location>
        <begin position="172"/>
        <end position="194"/>
    </location>
</feature>
<comment type="caution">
    <text evidence="2">The sequence shown here is derived from an EMBL/GenBank/DDBJ whole genome shotgun (WGS) entry which is preliminary data.</text>
</comment>
<dbReference type="EMBL" id="JACHNH010000001">
    <property type="protein sequence ID" value="MBB4764635.1"/>
    <property type="molecule type" value="Genomic_DNA"/>
</dbReference>
<gene>
    <name evidence="2" type="ORF">BJ971_005191</name>
</gene>
<feature type="transmembrane region" description="Helical" evidence="1">
    <location>
        <begin position="312"/>
        <end position="335"/>
    </location>
</feature>
<keyword evidence="1" id="KW-0812">Transmembrane</keyword>
<feature type="transmembrane region" description="Helical" evidence="1">
    <location>
        <begin position="479"/>
        <end position="498"/>
    </location>
</feature>
<reference evidence="2 3" key="1">
    <citation type="submission" date="2020-08" db="EMBL/GenBank/DDBJ databases">
        <title>Sequencing the genomes of 1000 actinobacteria strains.</title>
        <authorList>
            <person name="Klenk H.-P."/>
        </authorList>
    </citation>
    <scope>NUCLEOTIDE SEQUENCE [LARGE SCALE GENOMIC DNA]</scope>
    <source>
        <strain evidence="2 3">DSM 43149</strain>
    </source>
</reference>
<feature type="transmembrane region" description="Helical" evidence="1">
    <location>
        <begin position="206"/>
        <end position="230"/>
    </location>
</feature>
<keyword evidence="3" id="KW-1185">Reference proteome</keyword>
<protein>
    <submittedName>
        <fullName evidence="2">ABC-2 type transport system permease protein</fullName>
    </submittedName>
</protein>
<evidence type="ECO:0000256" key="1">
    <source>
        <dbReference type="SAM" id="Phobius"/>
    </source>
</evidence>
<feature type="transmembrane region" description="Helical" evidence="1">
    <location>
        <begin position="518"/>
        <end position="538"/>
    </location>
</feature>
<accession>A0A7W7I1G1</accession>
<proteinExistence type="predicted"/>
<dbReference type="RefSeq" id="WP_184995802.1">
    <property type="nucleotide sequence ID" value="NZ_BOMK01000003.1"/>
</dbReference>
<feature type="transmembrane region" description="Helical" evidence="1">
    <location>
        <begin position="250"/>
        <end position="271"/>
    </location>
</feature>
<dbReference type="AlphaFoldDB" id="A0A7W7I1G1"/>
<keyword evidence="1" id="KW-0472">Membrane</keyword>
<keyword evidence="1" id="KW-1133">Transmembrane helix</keyword>
<organism evidence="2 3">
    <name type="scientific">Actinoplanes digitatis</name>
    <dbReference type="NCBI Taxonomy" id="1868"/>
    <lineage>
        <taxon>Bacteria</taxon>
        <taxon>Bacillati</taxon>
        <taxon>Actinomycetota</taxon>
        <taxon>Actinomycetes</taxon>
        <taxon>Micromonosporales</taxon>
        <taxon>Micromonosporaceae</taxon>
        <taxon>Actinoplanes</taxon>
    </lineage>
</organism>
<evidence type="ECO:0000313" key="2">
    <source>
        <dbReference type="EMBL" id="MBB4764635.1"/>
    </source>
</evidence>
<feature type="transmembrane region" description="Helical" evidence="1">
    <location>
        <begin position="449"/>
        <end position="467"/>
    </location>
</feature>
<feature type="transmembrane region" description="Helical" evidence="1">
    <location>
        <begin position="93"/>
        <end position="111"/>
    </location>
</feature>